<evidence type="ECO:0000256" key="8">
    <source>
        <dbReference type="SAM" id="Phobius"/>
    </source>
</evidence>
<dbReference type="GO" id="GO:0020037">
    <property type="term" value="F:heme binding"/>
    <property type="evidence" value="ECO:0007669"/>
    <property type="project" value="InterPro"/>
</dbReference>
<dbReference type="OrthoDB" id="639466at2759"/>
<evidence type="ECO:0000256" key="4">
    <source>
        <dbReference type="ARBA" id="ARBA00023002"/>
    </source>
</evidence>
<protein>
    <recommendedName>
        <fullName evidence="11">Cytochrome P450</fullName>
    </recommendedName>
</protein>
<keyword evidence="8" id="KW-0812">Transmembrane</keyword>
<evidence type="ECO:0008006" key="11">
    <source>
        <dbReference type="Google" id="ProtNLM"/>
    </source>
</evidence>
<dbReference type="PRINTS" id="PR00385">
    <property type="entry name" value="P450"/>
</dbReference>
<dbReference type="EMBL" id="SJOL01007780">
    <property type="protein sequence ID" value="TGZ61883.1"/>
    <property type="molecule type" value="Genomic_DNA"/>
</dbReference>
<dbReference type="STRING" id="147828.A0A4S2LEM8"/>
<keyword evidence="3 7" id="KW-0479">Metal-binding</keyword>
<dbReference type="PANTHER" id="PTHR24303">
    <property type="entry name" value="HEME-BINDING MONOOXYGENASE FAMILY"/>
    <property type="match status" value="1"/>
</dbReference>
<proteinExistence type="inferred from homology"/>
<comment type="cofactor">
    <cofactor evidence="1">
        <name>heme</name>
        <dbReference type="ChEBI" id="CHEBI:30413"/>
    </cofactor>
</comment>
<dbReference type="GO" id="GO:0005506">
    <property type="term" value="F:iron ion binding"/>
    <property type="evidence" value="ECO:0007669"/>
    <property type="project" value="InterPro"/>
</dbReference>
<dbReference type="GO" id="GO:0016705">
    <property type="term" value="F:oxidoreductase activity, acting on paired donors, with incorporation or reduction of molecular oxygen"/>
    <property type="evidence" value="ECO:0007669"/>
    <property type="project" value="InterPro"/>
</dbReference>
<dbReference type="InterPro" id="IPR017972">
    <property type="entry name" value="Cyt_P450_CS"/>
</dbReference>
<dbReference type="PRINTS" id="PR00463">
    <property type="entry name" value="EP450I"/>
</dbReference>
<accession>A0A4S2LEM8</accession>
<dbReference type="InterPro" id="IPR001128">
    <property type="entry name" value="Cyt_P450"/>
</dbReference>
<dbReference type="Pfam" id="PF00067">
    <property type="entry name" value="p450"/>
    <property type="match status" value="1"/>
</dbReference>
<dbReference type="AlphaFoldDB" id="A0A4S2LEM8"/>
<keyword evidence="10" id="KW-1185">Reference proteome</keyword>
<organism evidence="9 10">
    <name type="scientific">Opisthorchis felineus</name>
    <dbReference type="NCBI Taxonomy" id="147828"/>
    <lineage>
        <taxon>Eukaryota</taxon>
        <taxon>Metazoa</taxon>
        <taxon>Spiralia</taxon>
        <taxon>Lophotrochozoa</taxon>
        <taxon>Platyhelminthes</taxon>
        <taxon>Trematoda</taxon>
        <taxon>Digenea</taxon>
        <taxon>Opisthorchiida</taxon>
        <taxon>Opisthorchiata</taxon>
        <taxon>Opisthorchiidae</taxon>
        <taxon>Opisthorchis</taxon>
    </lineage>
</organism>
<dbReference type="InterPro" id="IPR036396">
    <property type="entry name" value="Cyt_P450_sf"/>
</dbReference>
<gene>
    <name evidence="9" type="ORF">CRM22_007730</name>
</gene>
<dbReference type="PROSITE" id="PS00086">
    <property type="entry name" value="CYTOCHROME_P450"/>
    <property type="match status" value="1"/>
</dbReference>
<dbReference type="Proteomes" id="UP000308267">
    <property type="component" value="Unassembled WGS sequence"/>
</dbReference>
<evidence type="ECO:0000313" key="10">
    <source>
        <dbReference type="Proteomes" id="UP000308267"/>
    </source>
</evidence>
<comment type="caution">
    <text evidence="9">The sequence shown here is derived from an EMBL/GenBank/DDBJ whole genome shotgun (WGS) entry which is preliminary data.</text>
</comment>
<keyword evidence="5 7" id="KW-0408">Iron</keyword>
<dbReference type="PANTHER" id="PTHR24303:SF31">
    <property type="entry name" value="CYTOCHROME P450 307A1-RELATED"/>
    <property type="match status" value="1"/>
</dbReference>
<keyword evidence="6 7" id="KW-0503">Monooxygenase</keyword>
<evidence type="ECO:0000256" key="3">
    <source>
        <dbReference type="ARBA" id="ARBA00022723"/>
    </source>
</evidence>
<keyword evidence="7" id="KW-0349">Heme</keyword>
<keyword evidence="4 7" id="KW-0560">Oxidoreductase</keyword>
<comment type="similarity">
    <text evidence="2 7">Belongs to the cytochrome P450 family.</text>
</comment>
<feature type="transmembrane region" description="Helical" evidence="8">
    <location>
        <begin position="12"/>
        <end position="31"/>
    </location>
</feature>
<keyword evidence="8" id="KW-0472">Membrane</keyword>
<evidence type="ECO:0000256" key="5">
    <source>
        <dbReference type="ARBA" id="ARBA00023004"/>
    </source>
</evidence>
<evidence type="ECO:0000256" key="2">
    <source>
        <dbReference type="ARBA" id="ARBA00010617"/>
    </source>
</evidence>
<dbReference type="GO" id="GO:0004497">
    <property type="term" value="F:monooxygenase activity"/>
    <property type="evidence" value="ECO:0007669"/>
    <property type="project" value="UniProtKB-KW"/>
</dbReference>
<dbReference type="InterPro" id="IPR002401">
    <property type="entry name" value="Cyt_P450_E_grp-I"/>
</dbReference>
<evidence type="ECO:0000256" key="7">
    <source>
        <dbReference type="RuleBase" id="RU000461"/>
    </source>
</evidence>
<name>A0A4S2LEM8_OPIFE</name>
<evidence type="ECO:0000256" key="1">
    <source>
        <dbReference type="ARBA" id="ARBA00001971"/>
    </source>
</evidence>
<sequence length="463" mass="53115">MWLQSLCEYLPEAAIVVLVCYGIFLFIRHLFELRCLPPGPYGLPWIGYIPAFGPSAFRQLDILHKSFGDVVCFKAFGNTVVVFNSYETLYEAAVVNRRKVGRWTLSVNDWLAQGHGISNYNTPRAVELRHALFRHLYGHEHMIAYLADRSENNKLTAPIRKEINGLIRELEDSKQTPIKVMPIIRRTIWKIMWRVVFGTMCEMENGEIEHILQQISCNNMENTMLQASQLLPKCILPTFKYFPYIQRFFNVDKLTERYKVIHCTMQREITKSMEAGLSPESLLYRFTEDDKLKLTPTELHRLAFELMAAGSDTSSLTLTWAFTYLAAHPEQFNDTVNTESMDAIHRYASVVPFGLPHIAQEAMTVAGFHIPRRAMLIFNLYAVHQKQLSTVWNVTPPIPFSLGARSCPGGRFANKLLLDIIQSVSNRFNIEAIKENNCPHPVPRGLTRGPAENYFVFHPKMAL</sequence>
<evidence type="ECO:0000256" key="6">
    <source>
        <dbReference type="ARBA" id="ARBA00023033"/>
    </source>
</evidence>
<dbReference type="Gene3D" id="1.10.630.10">
    <property type="entry name" value="Cytochrome P450"/>
    <property type="match status" value="1"/>
</dbReference>
<dbReference type="SUPFAM" id="SSF48264">
    <property type="entry name" value="Cytochrome P450"/>
    <property type="match status" value="1"/>
</dbReference>
<keyword evidence="8" id="KW-1133">Transmembrane helix</keyword>
<reference evidence="9 10" key="1">
    <citation type="journal article" date="2019" name="BMC Genomics">
        <title>New insights from Opisthorchis felineus genome: update on genomics of the epidemiologically important liver flukes.</title>
        <authorList>
            <person name="Ershov N.I."/>
            <person name="Mordvinov V.A."/>
            <person name="Prokhortchouk E.B."/>
            <person name="Pakharukova M.Y."/>
            <person name="Gunbin K.V."/>
            <person name="Ustyantsev K."/>
            <person name="Genaev M.A."/>
            <person name="Blinov A.G."/>
            <person name="Mazur A."/>
            <person name="Boulygina E."/>
            <person name="Tsygankova S."/>
            <person name="Khrameeva E."/>
            <person name="Chekanov N."/>
            <person name="Fan G."/>
            <person name="Xiao A."/>
            <person name="Zhang H."/>
            <person name="Xu X."/>
            <person name="Yang H."/>
            <person name="Solovyev V."/>
            <person name="Lee S.M."/>
            <person name="Liu X."/>
            <person name="Afonnikov D.A."/>
            <person name="Skryabin K.G."/>
        </authorList>
    </citation>
    <scope>NUCLEOTIDE SEQUENCE [LARGE SCALE GENOMIC DNA]</scope>
    <source>
        <strain evidence="9">AK-0245</strain>
        <tissue evidence="9">Whole organism</tissue>
    </source>
</reference>
<evidence type="ECO:0000313" key="9">
    <source>
        <dbReference type="EMBL" id="TGZ61883.1"/>
    </source>
</evidence>